<keyword evidence="1" id="KW-0812">Transmembrane</keyword>
<dbReference type="Pfam" id="PF20108">
    <property type="entry name" value="DUF6498"/>
    <property type="match status" value="1"/>
</dbReference>
<dbReference type="EMBL" id="CP096659">
    <property type="protein sequence ID" value="UPV73250.1"/>
    <property type="molecule type" value="Genomic_DNA"/>
</dbReference>
<keyword evidence="3" id="KW-1185">Reference proteome</keyword>
<dbReference type="AlphaFoldDB" id="A0A8U0HQN3"/>
<organism evidence="2 3">
    <name type="scientific">Halorussus limi</name>
    <dbReference type="NCBI Taxonomy" id="2938695"/>
    <lineage>
        <taxon>Archaea</taxon>
        <taxon>Methanobacteriati</taxon>
        <taxon>Methanobacteriota</taxon>
        <taxon>Stenosarchaea group</taxon>
        <taxon>Halobacteria</taxon>
        <taxon>Halobacteriales</taxon>
        <taxon>Haladaptataceae</taxon>
        <taxon>Halorussus</taxon>
    </lineage>
</organism>
<sequence>MVVPRRASSPRALVALFAANLLPLAGVVWWEWSGFEVLLLYWLESGVVGALNVPKILLAAGGDASEGSGDGSEGTDAESTWEWRIEGLPTGRIDPRSDRADNAAVAGFFVVHYGIFWVVHGAFVFALPLFALAGPGGGVGTSPLGGPVGSLGWGWASPTTFLLAVGSFVVSHGVSFVTNYLRGGEYLTVSPDEQMMRPYGRVMVLHLTIVFGAFLVASLGSPLPALVLLVALKTALDLGAHLRDHRRIGRPTRVG</sequence>
<evidence type="ECO:0000313" key="3">
    <source>
        <dbReference type="Proteomes" id="UP000830729"/>
    </source>
</evidence>
<feature type="transmembrane region" description="Helical" evidence="1">
    <location>
        <begin position="105"/>
        <end position="133"/>
    </location>
</feature>
<reference evidence="2 3" key="1">
    <citation type="submission" date="2022-04" db="EMBL/GenBank/DDBJ databases">
        <title>Diverse halophilic archaea isolated from saline environments.</title>
        <authorList>
            <person name="Cui H.-L."/>
        </authorList>
    </citation>
    <scope>NUCLEOTIDE SEQUENCE [LARGE SCALE GENOMIC DNA]</scope>
    <source>
        <strain evidence="2 3">XZYJT49</strain>
    </source>
</reference>
<feature type="transmembrane region" description="Helical" evidence="1">
    <location>
        <begin position="12"/>
        <end position="32"/>
    </location>
</feature>
<name>A0A8U0HQN3_9EURY</name>
<dbReference type="Proteomes" id="UP000830729">
    <property type="component" value="Chromosome"/>
</dbReference>
<keyword evidence="1" id="KW-0472">Membrane</keyword>
<evidence type="ECO:0000256" key="1">
    <source>
        <dbReference type="SAM" id="Phobius"/>
    </source>
</evidence>
<feature type="transmembrane region" description="Helical" evidence="1">
    <location>
        <begin position="38"/>
        <end position="58"/>
    </location>
</feature>
<feature type="transmembrane region" description="Helical" evidence="1">
    <location>
        <begin position="198"/>
        <end position="217"/>
    </location>
</feature>
<gene>
    <name evidence="2" type="ORF">M0R89_11915</name>
</gene>
<proteinExistence type="predicted"/>
<evidence type="ECO:0000313" key="2">
    <source>
        <dbReference type="EMBL" id="UPV73250.1"/>
    </source>
</evidence>
<dbReference type="InterPro" id="IPR045466">
    <property type="entry name" value="DUF6498"/>
</dbReference>
<feature type="transmembrane region" description="Helical" evidence="1">
    <location>
        <begin position="153"/>
        <end position="177"/>
    </location>
</feature>
<keyword evidence="1" id="KW-1133">Transmembrane helix</keyword>
<dbReference type="RefSeq" id="WP_248649306.1">
    <property type="nucleotide sequence ID" value="NZ_CP096659.1"/>
</dbReference>
<protein>
    <submittedName>
        <fullName evidence="2">DUF6498-containing protein</fullName>
    </submittedName>
</protein>
<accession>A0A8U0HQN3</accession>
<dbReference type="GeneID" id="72185916"/>
<dbReference type="KEGG" id="halx:M0R89_11915"/>